<gene>
    <name evidence="1" type="ORF">NDI79_13935</name>
</gene>
<comment type="caution">
    <text evidence="1">The sequence shown here is derived from an EMBL/GenBank/DDBJ whole genome shotgun (WGS) entry which is preliminary data.</text>
</comment>
<name>A0ABU2G3B3_9EURY</name>
<reference evidence="1 2" key="1">
    <citation type="submission" date="2022-06" db="EMBL/GenBank/DDBJ databases">
        <title>Halogeometricum sp. a new haloarchaeum isolate from saline soil.</title>
        <authorList>
            <person name="Strakova D."/>
            <person name="Galisteo C."/>
            <person name="Sanchez-Porro C."/>
            <person name="Ventosa A."/>
        </authorList>
    </citation>
    <scope>NUCLEOTIDE SEQUENCE [LARGE SCALE GENOMIC DNA]</scope>
    <source>
        <strain evidence="2">S3BR25-2</strain>
    </source>
</reference>
<evidence type="ECO:0000313" key="2">
    <source>
        <dbReference type="Proteomes" id="UP001254813"/>
    </source>
</evidence>
<dbReference type="RefSeq" id="WP_310929147.1">
    <property type="nucleotide sequence ID" value="NZ_JAMQOQ010000003.1"/>
</dbReference>
<keyword evidence="2" id="KW-1185">Reference proteome</keyword>
<dbReference type="EMBL" id="JAMQOQ010000003">
    <property type="protein sequence ID" value="MDS0295274.1"/>
    <property type="molecule type" value="Genomic_DNA"/>
</dbReference>
<proteinExistence type="predicted"/>
<dbReference type="Proteomes" id="UP001254813">
    <property type="component" value="Unassembled WGS sequence"/>
</dbReference>
<organism evidence="1 2">
    <name type="scientific">Halogeometricum luteum</name>
    <dbReference type="NCBI Taxonomy" id="2950537"/>
    <lineage>
        <taxon>Archaea</taxon>
        <taxon>Methanobacteriati</taxon>
        <taxon>Methanobacteriota</taxon>
        <taxon>Stenosarchaea group</taxon>
        <taxon>Halobacteria</taxon>
        <taxon>Halobacteriales</taxon>
        <taxon>Haloferacaceae</taxon>
        <taxon>Halogeometricum</taxon>
    </lineage>
</organism>
<protein>
    <submittedName>
        <fullName evidence="1">Uncharacterized protein</fullName>
    </submittedName>
</protein>
<accession>A0ABU2G3B3</accession>
<sequence>MLLGTDGLFANFWRVQTGDIASLPREFLERALRRQAVVDLADGEPEERSG</sequence>
<evidence type="ECO:0000313" key="1">
    <source>
        <dbReference type="EMBL" id="MDS0295274.1"/>
    </source>
</evidence>